<dbReference type="AlphaFoldDB" id="K9WR53"/>
<reference evidence="1 2" key="1">
    <citation type="submission" date="2012-06" db="EMBL/GenBank/DDBJ databases">
        <title>Finished chromosome of genome of Cylindrospermum stagnale PCC 7417.</title>
        <authorList>
            <consortium name="US DOE Joint Genome Institute"/>
            <person name="Gugger M."/>
            <person name="Coursin T."/>
            <person name="Rippka R."/>
            <person name="Tandeau De Marsac N."/>
            <person name="Huntemann M."/>
            <person name="Wei C.-L."/>
            <person name="Han J."/>
            <person name="Detter J.C."/>
            <person name="Han C."/>
            <person name="Tapia R."/>
            <person name="Chen A."/>
            <person name="Kyrpides N."/>
            <person name="Mavromatis K."/>
            <person name="Markowitz V."/>
            <person name="Szeto E."/>
            <person name="Ivanova N."/>
            <person name="Pagani I."/>
            <person name="Pati A."/>
            <person name="Goodwin L."/>
            <person name="Nordberg H.P."/>
            <person name="Cantor M.N."/>
            <person name="Hua S.X."/>
            <person name="Woyke T."/>
            <person name="Kerfeld C.A."/>
        </authorList>
    </citation>
    <scope>NUCLEOTIDE SEQUENCE [LARGE SCALE GENOMIC DNA]</scope>
    <source>
        <strain evidence="1 2">PCC 7417</strain>
    </source>
</reference>
<name>K9WR53_9NOST</name>
<protein>
    <recommendedName>
        <fullName evidence="3">Glyoxalase</fullName>
    </recommendedName>
</protein>
<dbReference type="KEGG" id="csg:Cylst_0288"/>
<dbReference type="RefSeq" id="WP_015205911.1">
    <property type="nucleotide sequence ID" value="NC_019757.1"/>
</dbReference>
<sequence>MQYAHALVTIAAVNFENLVNFYTKLLEQNPANLIPNVYAEFQLAGLRLGIFKPKQIHESEFNISANSPLSLCLEVSNLELAIAHLAFLGYPPPGEITTASHGREIYAYDPNGNRLILHQSHN</sequence>
<dbReference type="STRING" id="56107.Cylst_0288"/>
<gene>
    <name evidence="1" type="ORF">Cylst_0288</name>
</gene>
<organism evidence="1 2">
    <name type="scientific">Cylindrospermum stagnale PCC 7417</name>
    <dbReference type="NCBI Taxonomy" id="56107"/>
    <lineage>
        <taxon>Bacteria</taxon>
        <taxon>Bacillati</taxon>
        <taxon>Cyanobacteriota</taxon>
        <taxon>Cyanophyceae</taxon>
        <taxon>Nostocales</taxon>
        <taxon>Nostocaceae</taxon>
        <taxon>Cylindrospermum</taxon>
    </lineage>
</organism>
<dbReference type="Proteomes" id="UP000010475">
    <property type="component" value="Chromosome"/>
</dbReference>
<accession>K9WR53</accession>
<proteinExistence type="predicted"/>
<evidence type="ECO:0000313" key="2">
    <source>
        <dbReference type="Proteomes" id="UP000010475"/>
    </source>
</evidence>
<evidence type="ECO:0000313" key="1">
    <source>
        <dbReference type="EMBL" id="AFZ22653.1"/>
    </source>
</evidence>
<evidence type="ECO:0008006" key="3">
    <source>
        <dbReference type="Google" id="ProtNLM"/>
    </source>
</evidence>
<dbReference type="Gene3D" id="3.10.180.10">
    <property type="entry name" value="2,3-Dihydroxybiphenyl 1,2-Dioxygenase, domain 1"/>
    <property type="match status" value="1"/>
</dbReference>
<dbReference type="InterPro" id="IPR029068">
    <property type="entry name" value="Glyas_Bleomycin-R_OHBP_Dase"/>
</dbReference>
<dbReference type="HOGENOM" id="CLU_1944264_0_0_3"/>
<dbReference type="EMBL" id="CP003642">
    <property type="protein sequence ID" value="AFZ22653.1"/>
    <property type="molecule type" value="Genomic_DNA"/>
</dbReference>
<keyword evidence="2" id="KW-1185">Reference proteome</keyword>
<dbReference type="SUPFAM" id="SSF54593">
    <property type="entry name" value="Glyoxalase/Bleomycin resistance protein/Dihydroxybiphenyl dioxygenase"/>
    <property type="match status" value="1"/>
</dbReference>
<dbReference type="eggNOG" id="COG0346">
    <property type="taxonomic scope" value="Bacteria"/>
</dbReference>